<dbReference type="GO" id="GO:0016301">
    <property type="term" value="F:kinase activity"/>
    <property type="evidence" value="ECO:0007669"/>
    <property type="project" value="UniProtKB-KW"/>
</dbReference>
<organism evidence="4 5">
    <name type="scientific">Actinopolymorpha cephalotaxi</name>
    <dbReference type="NCBI Taxonomy" id="504797"/>
    <lineage>
        <taxon>Bacteria</taxon>
        <taxon>Bacillati</taxon>
        <taxon>Actinomycetota</taxon>
        <taxon>Actinomycetes</taxon>
        <taxon>Propionibacteriales</taxon>
        <taxon>Actinopolymorphaceae</taxon>
        <taxon>Actinopolymorpha</taxon>
    </lineage>
</organism>
<protein>
    <submittedName>
        <fullName evidence="4">Lipid kinase, YegS/Rv2252/BmrU family</fullName>
    </submittedName>
</protein>
<dbReference type="InterPro" id="IPR000326">
    <property type="entry name" value="PAP2/HPO"/>
</dbReference>
<dbReference type="Pfam" id="PF01569">
    <property type="entry name" value="PAP2"/>
    <property type="match status" value="1"/>
</dbReference>
<dbReference type="CDD" id="cd03392">
    <property type="entry name" value="PAP2_like_2"/>
    <property type="match status" value="1"/>
</dbReference>
<dbReference type="InterPro" id="IPR001206">
    <property type="entry name" value="Diacylglycerol_kinase_cat_dom"/>
</dbReference>
<feature type="compositionally biased region" description="Basic and acidic residues" evidence="1">
    <location>
        <begin position="44"/>
        <end position="55"/>
    </location>
</feature>
<keyword evidence="2" id="KW-0812">Transmembrane</keyword>
<evidence type="ECO:0000313" key="5">
    <source>
        <dbReference type="Proteomes" id="UP000199052"/>
    </source>
</evidence>
<sequence>MLSVSSKTGAKVRRRRRRRGVKAPVPGAAKAATAPKNGHPGPHGTDHPDRPDARDAGTPAPAPDHTDHSDHTDRSGHSGRSDSSEQTEQDGREQDLSEQSQPDESGMNGSPGHPPDRSGTVGRATAPAAAGRTPGSHRAAARPGRSGRSAQQRTARAARQRAWRSRAVERRAMFATLTGSAGFAVLLVLVAVQWSPLVGMDRSVATWWTTVVTPGSGLADFFVVVQAISQPWVLRAASVVVAAFVIRAGYRRLGLWLIGVVAVGTLLEWFLKALVARPRPPVARPVSAPFGYSFPSGHALMSALVASALVIVALRLRVRTRGKVAAFVAAGGTILLVGLDRVALSVHYVSDVLAAWILAPALLGATVLAFGLGRPRGRAGEDEPERPRRRLAVVLNPSKVDDATDFRNQVERTAQRAGWEPPEWFETSVDDPGHAMTKAALAAEVDLVIAAGGDGTVRVVCSELADSGVPVGIVPAGTGNLLVRNLGLPLDLREAIEVAITGTDRRIDLVRVEGDNLETDRFAVMAGLGLDAAVVGEAPAKLKRRVGWAAYAVSIVRNLSFPALRVDIVVDDEPPVRRYARTVLVGNVGTLHGGLELLPEAEPDDGMLDVVAVAPRRLTEWPHVAWRVIRRSKDQDERLHTWRGRRIVVTAAEDCPRQLDGDVIESGRELRCEIEPGVLLIRMPSTDRHS</sequence>
<evidence type="ECO:0000256" key="2">
    <source>
        <dbReference type="SAM" id="Phobius"/>
    </source>
</evidence>
<keyword evidence="4" id="KW-0808">Transferase</keyword>
<evidence type="ECO:0000256" key="1">
    <source>
        <dbReference type="SAM" id="MobiDB-lite"/>
    </source>
</evidence>
<feature type="compositionally biased region" description="Low complexity" evidence="1">
    <location>
        <begin position="22"/>
        <end position="36"/>
    </location>
</feature>
<dbReference type="InterPro" id="IPR036938">
    <property type="entry name" value="PAP2/HPO_sf"/>
</dbReference>
<dbReference type="Gene3D" id="3.40.50.10330">
    <property type="entry name" value="Probable inorganic polyphosphate/atp-NAD kinase, domain 1"/>
    <property type="match status" value="1"/>
</dbReference>
<feature type="domain" description="DAGKc" evidence="3">
    <location>
        <begin position="386"/>
        <end position="516"/>
    </location>
</feature>
<feature type="region of interest" description="Disordered" evidence="1">
    <location>
        <begin position="1"/>
        <end position="162"/>
    </location>
</feature>
<feature type="compositionally biased region" description="Basic and acidic residues" evidence="1">
    <location>
        <begin position="64"/>
        <end position="95"/>
    </location>
</feature>
<dbReference type="Gene3D" id="2.60.200.40">
    <property type="match status" value="1"/>
</dbReference>
<dbReference type="PANTHER" id="PTHR14969:SF13">
    <property type="entry name" value="AT30094P"/>
    <property type="match status" value="1"/>
</dbReference>
<dbReference type="InterPro" id="IPR017438">
    <property type="entry name" value="ATP-NAD_kinase_N"/>
</dbReference>
<dbReference type="InterPro" id="IPR016064">
    <property type="entry name" value="NAD/diacylglycerol_kinase_sf"/>
</dbReference>
<reference evidence="4 5" key="1">
    <citation type="submission" date="2016-10" db="EMBL/GenBank/DDBJ databases">
        <authorList>
            <person name="de Groot N.N."/>
        </authorList>
    </citation>
    <scope>NUCLEOTIDE SEQUENCE [LARGE SCALE GENOMIC DNA]</scope>
    <source>
        <strain evidence="4 5">CPCC 202808</strain>
    </source>
</reference>
<dbReference type="SMART" id="SM00014">
    <property type="entry name" value="acidPPc"/>
    <property type="match status" value="1"/>
</dbReference>
<feature type="transmembrane region" description="Helical" evidence="2">
    <location>
        <begin position="172"/>
        <end position="194"/>
    </location>
</feature>
<feature type="compositionally biased region" description="Low complexity" evidence="1">
    <location>
        <begin position="122"/>
        <end position="155"/>
    </location>
</feature>
<dbReference type="PANTHER" id="PTHR14969">
    <property type="entry name" value="SPHINGOSINE-1-PHOSPHATE PHOSPHOHYDROLASE"/>
    <property type="match status" value="1"/>
</dbReference>
<dbReference type="EMBL" id="FOOI01000008">
    <property type="protein sequence ID" value="SFG79020.1"/>
    <property type="molecule type" value="Genomic_DNA"/>
</dbReference>
<keyword evidence="2" id="KW-0472">Membrane</keyword>
<name>A0A1I2UPS4_9ACTN</name>
<dbReference type="Proteomes" id="UP000199052">
    <property type="component" value="Unassembled WGS sequence"/>
</dbReference>
<feature type="compositionally biased region" description="Basic residues" evidence="1">
    <location>
        <begin position="10"/>
        <end position="21"/>
    </location>
</feature>
<gene>
    <name evidence="4" type="ORF">SAMN05421678_108267</name>
</gene>
<feature type="transmembrane region" description="Helical" evidence="2">
    <location>
        <begin position="352"/>
        <end position="372"/>
    </location>
</feature>
<evidence type="ECO:0000313" key="4">
    <source>
        <dbReference type="EMBL" id="SFG79020.1"/>
    </source>
</evidence>
<keyword evidence="2" id="KW-1133">Transmembrane helix</keyword>
<dbReference type="Gene3D" id="1.20.144.10">
    <property type="entry name" value="Phosphatidic acid phosphatase type 2/haloperoxidase"/>
    <property type="match status" value="1"/>
</dbReference>
<dbReference type="SMART" id="SM00046">
    <property type="entry name" value="DAGKc"/>
    <property type="match status" value="1"/>
</dbReference>
<feature type="transmembrane region" description="Helical" evidence="2">
    <location>
        <begin position="324"/>
        <end position="346"/>
    </location>
</feature>
<proteinExistence type="predicted"/>
<dbReference type="AlphaFoldDB" id="A0A1I2UPS4"/>
<accession>A0A1I2UPS4</accession>
<feature type="transmembrane region" description="Helical" evidence="2">
    <location>
        <begin position="291"/>
        <end position="312"/>
    </location>
</feature>
<dbReference type="Pfam" id="PF00781">
    <property type="entry name" value="DAGK_cat"/>
    <property type="match status" value="1"/>
</dbReference>
<dbReference type="PROSITE" id="PS50146">
    <property type="entry name" value="DAGK"/>
    <property type="match status" value="1"/>
</dbReference>
<evidence type="ECO:0000259" key="3">
    <source>
        <dbReference type="PROSITE" id="PS50146"/>
    </source>
</evidence>
<dbReference type="STRING" id="504797.SAMN05421678_108267"/>
<dbReference type="SUPFAM" id="SSF48317">
    <property type="entry name" value="Acid phosphatase/Vanadium-dependent haloperoxidase"/>
    <property type="match status" value="1"/>
</dbReference>
<dbReference type="SUPFAM" id="SSF111331">
    <property type="entry name" value="NAD kinase/diacylglycerol kinase-like"/>
    <property type="match status" value="1"/>
</dbReference>
<feature type="transmembrane region" description="Helical" evidence="2">
    <location>
        <begin position="221"/>
        <end position="246"/>
    </location>
</feature>
<keyword evidence="4" id="KW-0418">Kinase</keyword>
<dbReference type="Pfam" id="PF19279">
    <property type="entry name" value="YegS_C"/>
    <property type="match status" value="1"/>
</dbReference>
<dbReference type="InterPro" id="IPR045540">
    <property type="entry name" value="YegS/DAGK_C"/>
</dbReference>
<feature type="transmembrane region" description="Helical" evidence="2">
    <location>
        <begin position="253"/>
        <end position="271"/>
    </location>
</feature>